<feature type="chain" id="PRO_5043824494" description="DUF4148 domain-containing protein" evidence="2">
    <location>
        <begin position="27"/>
        <end position="102"/>
    </location>
</feature>
<accession>A0AAW9PVQ6</accession>
<proteinExistence type="predicted"/>
<gene>
    <name evidence="3" type="ORF">V2H45_20770</name>
</gene>
<feature type="compositionally biased region" description="Basic and acidic residues" evidence="1">
    <location>
        <begin position="84"/>
        <end position="102"/>
    </location>
</feature>
<evidence type="ECO:0000256" key="1">
    <source>
        <dbReference type="SAM" id="MobiDB-lite"/>
    </source>
</evidence>
<evidence type="ECO:0000256" key="2">
    <source>
        <dbReference type="SAM" id="SignalP"/>
    </source>
</evidence>
<keyword evidence="2" id="KW-0732">Signal</keyword>
<sequence length="102" mass="11584">MKALTLALIATTALGTALYNPTSASAGEVANRLERQQERIYKGVQQGQISPAEYQNLQRREASINAQRQNALSDGHLSAQEYRQLNRRENRVSRSIYRDRHD</sequence>
<feature type="signal peptide" evidence="2">
    <location>
        <begin position="1"/>
        <end position="26"/>
    </location>
</feature>
<dbReference type="Proteomes" id="UP001333818">
    <property type="component" value="Unassembled WGS sequence"/>
</dbReference>
<keyword evidence="4" id="KW-1185">Reference proteome</keyword>
<feature type="region of interest" description="Disordered" evidence="1">
    <location>
        <begin position="69"/>
        <end position="102"/>
    </location>
</feature>
<evidence type="ECO:0000313" key="4">
    <source>
        <dbReference type="Proteomes" id="UP001333818"/>
    </source>
</evidence>
<dbReference type="RefSeq" id="WP_330485618.1">
    <property type="nucleotide sequence ID" value="NZ_JAZBJZ010000116.1"/>
</dbReference>
<organism evidence="3 4">
    <name type="scientific">Tumidithrix elongata BACA0141</name>
    <dbReference type="NCBI Taxonomy" id="2716417"/>
    <lineage>
        <taxon>Bacteria</taxon>
        <taxon>Bacillati</taxon>
        <taxon>Cyanobacteriota</taxon>
        <taxon>Cyanophyceae</taxon>
        <taxon>Pseudanabaenales</taxon>
        <taxon>Pseudanabaenaceae</taxon>
        <taxon>Tumidithrix</taxon>
        <taxon>Tumidithrix elongata</taxon>
    </lineage>
</organism>
<dbReference type="EMBL" id="JAZBJZ010000116">
    <property type="protein sequence ID" value="MEE3719182.1"/>
    <property type="molecule type" value="Genomic_DNA"/>
</dbReference>
<protein>
    <recommendedName>
        <fullName evidence="5">DUF4148 domain-containing protein</fullName>
    </recommendedName>
</protein>
<evidence type="ECO:0000313" key="3">
    <source>
        <dbReference type="EMBL" id="MEE3719182.1"/>
    </source>
</evidence>
<comment type="caution">
    <text evidence="3">The sequence shown here is derived from an EMBL/GenBank/DDBJ whole genome shotgun (WGS) entry which is preliminary data.</text>
</comment>
<evidence type="ECO:0008006" key="5">
    <source>
        <dbReference type="Google" id="ProtNLM"/>
    </source>
</evidence>
<reference evidence="3" key="1">
    <citation type="submission" date="2024-01" db="EMBL/GenBank/DDBJ databases">
        <title>Bank of Algae and Cyanobacteria of the Azores (BACA) strain genomes.</title>
        <authorList>
            <person name="Luz R."/>
            <person name="Cordeiro R."/>
            <person name="Fonseca A."/>
            <person name="Goncalves V."/>
        </authorList>
    </citation>
    <scope>NUCLEOTIDE SEQUENCE</scope>
    <source>
        <strain evidence="3">BACA0141</strain>
    </source>
</reference>
<dbReference type="AlphaFoldDB" id="A0AAW9PVQ6"/>
<name>A0AAW9PVQ6_9CYAN</name>